<keyword evidence="2" id="KW-1015">Disulfide bond</keyword>
<dbReference type="Gene3D" id="2.60.120.200">
    <property type="match status" value="1"/>
</dbReference>
<evidence type="ECO:0000313" key="4">
    <source>
        <dbReference type="EMBL" id="OQX50331.1"/>
    </source>
</evidence>
<feature type="domain" description="LamG-like jellyroll fold" evidence="3">
    <location>
        <begin position="279"/>
        <end position="412"/>
    </location>
</feature>
<sequence>MSKRIIVSLSVIGVVAAIVIGATLAYFNDVETSSGNTFSAGALDLQVVFPYGGEPYPGFPPEKTYNGENIPGVEIGDIKPGDSGFLRYHVNNIGTIGGELYITLANVSNSPGVTPEPEPTPDNGELGKNLLINIWYGDESEYPNYSKHIVKDKKLNDLSNVRYLLGDLTAEGDPTTLDGKDVYIKWELPSGVRNEVQGDVVSFDVDLDLMQKGETLDGLIGWWKFDEGTGDVAYDSSGYGNNGTIHGAVWSTGKIGGALSFDGVDDYVEVPDDDSLKPELVTLEALVKSDGSPGRYKYIAGKKYAGGWGSYHLYTGNTGGLRFYIGHSGGYIASPDAGTGIWDGNWHHIVGTYNGCVVKLYVDGNEISGGTETTEEIAYNSENFYIGSYGTGYYFSGLIDEVKVYNRPLSETEILEHYQAGL</sequence>
<gene>
    <name evidence="4" type="ORF">B5M47_03905</name>
</gene>
<evidence type="ECO:0000259" key="3">
    <source>
        <dbReference type="SMART" id="SM00560"/>
    </source>
</evidence>
<dbReference type="Pfam" id="PF12389">
    <property type="entry name" value="Peptidase_M73"/>
    <property type="match status" value="1"/>
</dbReference>
<evidence type="ECO:0000256" key="1">
    <source>
        <dbReference type="ARBA" id="ARBA00022729"/>
    </source>
</evidence>
<reference evidence="5" key="1">
    <citation type="submission" date="2017-03" db="EMBL/GenBank/DDBJ databases">
        <title>Novel pathways for hydrocarbon cycling and metabolic interdependencies in hydrothermal sediment communities.</title>
        <authorList>
            <person name="Dombrowski N."/>
            <person name="Seitz K."/>
            <person name="Teske A."/>
            <person name="Baker B."/>
        </authorList>
    </citation>
    <scope>NUCLEOTIDE SEQUENCE [LARGE SCALE GENOMIC DNA]</scope>
</reference>
<dbReference type="STRING" id="1968527.B5M47_03905"/>
<dbReference type="InterPro" id="IPR023833">
    <property type="entry name" value="Signal_pept_SipW-depend-type"/>
</dbReference>
<dbReference type="InterPro" id="IPR013320">
    <property type="entry name" value="ConA-like_dom_sf"/>
</dbReference>
<proteinExistence type="predicted"/>
<dbReference type="Proteomes" id="UP000192520">
    <property type="component" value="Unassembled WGS sequence"/>
</dbReference>
<evidence type="ECO:0000256" key="2">
    <source>
        <dbReference type="ARBA" id="ARBA00023157"/>
    </source>
</evidence>
<dbReference type="SUPFAM" id="SSF49899">
    <property type="entry name" value="Concanavalin A-like lectins/glucanases"/>
    <property type="match status" value="1"/>
</dbReference>
<dbReference type="PANTHER" id="PTHR47635:SF2">
    <property type="entry name" value="LAMG-LIKE JELLYROLL FOLD DOMAIN-CONTAINING PROTEIN"/>
    <property type="match status" value="1"/>
</dbReference>
<dbReference type="NCBIfam" id="TIGR04088">
    <property type="entry name" value="cognate_SipW"/>
    <property type="match status" value="1"/>
</dbReference>
<accession>A0A1W9NW07</accession>
<organism evidence="4 5">
    <name type="scientific">candidate division CPR3 bacterium 4484_211</name>
    <dbReference type="NCBI Taxonomy" id="1968527"/>
    <lineage>
        <taxon>Bacteria</taxon>
        <taxon>Bacteria division CPR3</taxon>
    </lineage>
</organism>
<dbReference type="InterPro" id="IPR022121">
    <property type="entry name" value="Peptidase_M73_camelysin"/>
</dbReference>
<name>A0A1W9NW07_UNCC3</name>
<keyword evidence="1" id="KW-0732">Signal</keyword>
<evidence type="ECO:0000313" key="5">
    <source>
        <dbReference type="Proteomes" id="UP000192520"/>
    </source>
</evidence>
<protein>
    <recommendedName>
        <fullName evidence="3">LamG-like jellyroll fold domain-containing protein</fullName>
    </recommendedName>
</protein>
<dbReference type="AlphaFoldDB" id="A0A1W9NW07"/>
<dbReference type="SMART" id="SM00560">
    <property type="entry name" value="LamGL"/>
    <property type="match status" value="1"/>
</dbReference>
<dbReference type="PANTHER" id="PTHR47635">
    <property type="entry name" value="CUB DOMAIN-CONTAINING PROTEIN"/>
    <property type="match status" value="1"/>
</dbReference>
<dbReference type="InterPro" id="IPR006558">
    <property type="entry name" value="LamG-like"/>
</dbReference>
<dbReference type="EMBL" id="MZGJ01000036">
    <property type="protein sequence ID" value="OQX50331.1"/>
    <property type="molecule type" value="Genomic_DNA"/>
</dbReference>
<dbReference type="Pfam" id="PF13385">
    <property type="entry name" value="Laminin_G_3"/>
    <property type="match status" value="1"/>
</dbReference>
<comment type="caution">
    <text evidence="4">The sequence shown here is derived from an EMBL/GenBank/DDBJ whole genome shotgun (WGS) entry which is preliminary data.</text>
</comment>